<evidence type="ECO:0000256" key="5">
    <source>
        <dbReference type="ARBA" id="ARBA00022679"/>
    </source>
</evidence>
<feature type="domain" description="Aminotransferase class I/classII large" evidence="7">
    <location>
        <begin position="41"/>
        <end position="384"/>
    </location>
</feature>
<evidence type="ECO:0000313" key="8">
    <source>
        <dbReference type="EMBL" id="RXE58377.1"/>
    </source>
</evidence>
<dbReference type="OrthoDB" id="9808770at2"/>
<accession>A0A4Q0I3P4</accession>
<dbReference type="EMBL" id="RLII01000019">
    <property type="protein sequence ID" value="RXE58377.1"/>
    <property type="molecule type" value="Genomic_DNA"/>
</dbReference>
<dbReference type="Pfam" id="PF00155">
    <property type="entry name" value="Aminotran_1_2"/>
    <property type="match status" value="1"/>
</dbReference>
<name>A0A4Q0I3P4_9FIRM</name>
<dbReference type="PANTHER" id="PTHR42790">
    <property type="entry name" value="AMINOTRANSFERASE"/>
    <property type="match status" value="1"/>
</dbReference>
<dbReference type="GO" id="GO:0008483">
    <property type="term" value="F:transaminase activity"/>
    <property type="evidence" value="ECO:0007669"/>
    <property type="project" value="UniProtKB-KW"/>
</dbReference>
<dbReference type="GO" id="GO:1901605">
    <property type="term" value="P:alpha-amino acid metabolic process"/>
    <property type="evidence" value="ECO:0007669"/>
    <property type="project" value="TreeGrafter"/>
</dbReference>
<evidence type="ECO:0000256" key="1">
    <source>
        <dbReference type="ARBA" id="ARBA00001933"/>
    </source>
</evidence>
<dbReference type="SUPFAM" id="SSF53383">
    <property type="entry name" value="PLP-dependent transferases"/>
    <property type="match status" value="1"/>
</dbReference>
<keyword evidence="6" id="KW-0663">Pyridoxal phosphate</keyword>
<evidence type="ECO:0000256" key="3">
    <source>
        <dbReference type="ARBA" id="ARBA00011738"/>
    </source>
</evidence>
<dbReference type="FunFam" id="3.40.640.10:FF:000053">
    <property type="entry name" value="Aminotransferase, class I"/>
    <property type="match status" value="1"/>
</dbReference>
<reference evidence="9" key="1">
    <citation type="submission" date="2018-11" db="EMBL/GenBank/DDBJ databases">
        <title>Genome sequencing of a novel mesophilic and cellulolytic organism within the genus Hungateiclostridium.</title>
        <authorList>
            <person name="Rettenmaier R."/>
            <person name="Liebl W."/>
            <person name="Zverlov V."/>
        </authorList>
    </citation>
    <scope>NUCLEOTIDE SEQUENCE [LARGE SCALE GENOMIC DNA]</scope>
    <source>
        <strain evidence="9">N2K1</strain>
    </source>
</reference>
<dbReference type="Proteomes" id="UP000289166">
    <property type="component" value="Unassembled WGS sequence"/>
</dbReference>
<evidence type="ECO:0000259" key="7">
    <source>
        <dbReference type="Pfam" id="PF00155"/>
    </source>
</evidence>
<evidence type="ECO:0000256" key="6">
    <source>
        <dbReference type="ARBA" id="ARBA00022898"/>
    </source>
</evidence>
<dbReference type="AlphaFoldDB" id="A0A4Q0I3P4"/>
<sequence length="393" mass="44307">MNIQFADRMGNVQKSFIREILKVTVNPQVISFAGGLPNPASFPVEEVQKATQKVLNDDGNNVLQYSTTEGYLPLRQYIAQRYLKKKGLIIDPDEILITNGSQQGLDLIGKILLNKNDDILLEEPGYLGAIQALSIFEPKFHTVPLLDDGIDINSLEEVLKRCTPKLFYAVPNFQNPSGITYSAQNRESVANILKNTNAIFVEDDPYGELRFIGEDVPSMKTYLGDNAILLGSFSKIIAPGMRLGWICAKREIMEKLIIAKQASDLHTNYFSQRVAYQYLIDNDIDNHIKKITELYKKQRDCMVSMIEKYFPEEVKSTKPEGGMFLWATLPQGFSSLELFDIASKQNVAFVPGDPFYINKKGTNTLRLNYTNSTEDKIEEGIKRLSEAIIGLIK</sequence>
<comment type="similarity">
    <text evidence="2">Belongs to the class-I pyridoxal-phosphate-dependent aminotransferase family.</text>
</comment>
<dbReference type="CDD" id="cd00609">
    <property type="entry name" value="AAT_like"/>
    <property type="match status" value="1"/>
</dbReference>
<keyword evidence="4 8" id="KW-0032">Aminotransferase</keyword>
<comment type="subunit">
    <text evidence="3">Homodimer.</text>
</comment>
<keyword evidence="9" id="KW-1185">Reference proteome</keyword>
<dbReference type="InterPro" id="IPR004839">
    <property type="entry name" value="Aminotransferase_I/II_large"/>
</dbReference>
<dbReference type="Gene3D" id="3.40.640.10">
    <property type="entry name" value="Type I PLP-dependent aspartate aminotransferase-like (Major domain)"/>
    <property type="match status" value="1"/>
</dbReference>
<dbReference type="InterPro" id="IPR050859">
    <property type="entry name" value="Class-I_PLP-dep_aminotransf"/>
</dbReference>
<organism evidence="8 9">
    <name type="scientific">Acetivibrio mesophilus</name>
    <dbReference type="NCBI Taxonomy" id="2487273"/>
    <lineage>
        <taxon>Bacteria</taxon>
        <taxon>Bacillati</taxon>
        <taxon>Bacillota</taxon>
        <taxon>Clostridia</taxon>
        <taxon>Eubacteriales</taxon>
        <taxon>Oscillospiraceae</taxon>
        <taxon>Acetivibrio</taxon>
    </lineage>
</organism>
<dbReference type="RefSeq" id="WP_069196157.1">
    <property type="nucleotide sequence ID" value="NZ_RLII01000019.1"/>
</dbReference>
<dbReference type="InterPro" id="IPR015424">
    <property type="entry name" value="PyrdxlP-dep_Trfase"/>
</dbReference>
<dbReference type="Gene3D" id="3.90.1150.10">
    <property type="entry name" value="Aspartate Aminotransferase, domain 1"/>
    <property type="match status" value="1"/>
</dbReference>
<dbReference type="PANTHER" id="PTHR42790:SF19">
    <property type="entry name" value="KYNURENINE_ALPHA-AMINOADIPATE AMINOTRANSFERASE, MITOCHONDRIAL"/>
    <property type="match status" value="1"/>
</dbReference>
<proteinExistence type="inferred from homology"/>
<protein>
    <submittedName>
        <fullName evidence="8">PLP-dependent aminotransferase family protein</fullName>
    </submittedName>
</protein>
<evidence type="ECO:0000256" key="2">
    <source>
        <dbReference type="ARBA" id="ARBA00007441"/>
    </source>
</evidence>
<keyword evidence="5 8" id="KW-0808">Transferase</keyword>
<evidence type="ECO:0000256" key="4">
    <source>
        <dbReference type="ARBA" id="ARBA00022576"/>
    </source>
</evidence>
<dbReference type="InterPro" id="IPR015422">
    <property type="entry name" value="PyrdxlP-dep_Trfase_small"/>
</dbReference>
<comment type="cofactor">
    <cofactor evidence="1">
        <name>pyridoxal 5'-phosphate</name>
        <dbReference type="ChEBI" id="CHEBI:597326"/>
    </cofactor>
</comment>
<gene>
    <name evidence="8" type="ORF">EFD62_12555</name>
</gene>
<dbReference type="GO" id="GO:0030170">
    <property type="term" value="F:pyridoxal phosphate binding"/>
    <property type="evidence" value="ECO:0007669"/>
    <property type="project" value="InterPro"/>
</dbReference>
<evidence type="ECO:0000313" key="9">
    <source>
        <dbReference type="Proteomes" id="UP000289166"/>
    </source>
</evidence>
<comment type="caution">
    <text evidence="8">The sequence shown here is derived from an EMBL/GenBank/DDBJ whole genome shotgun (WGS) entry which is preliminary data.</text>
</comment>
<dbReference type="InterPro" id="IPR015421">
    <property type="entry name" value="PyrdxlP-dep_Trfase_major"/>
</dbReference>